<proteinExistence type="predicted"/>
<dbReference type="SUPFAM" id="SSF50494">
    <property type="entry name" value="Trypsin-like serine proteases"/>
    <property type="match status" value="1"/>
</dbReference>
<dbReference type="PANTHER" id="PTHR19959:SF119">
    <property type="entry name" value="FUNGAL LIPASE-LIKE DOMAIN-CONTAINING PROTEIN"/>
    <property type="match status" value="1"/>
</dbReference>
<dbReference type="SUPFAM" id="SSF48452">
    <property type="entry name" value="TPR-like"/>
    <property type="match status" value="3"/>
</dbReference>
<dbReference type="Gene3D" id="2.40.10.10">
    <property type="entry name" value="Trypsin-like serine proteases"/>
    <property type="match status" value="1"/>
</dbReference>
<dbReference type="InterPro" id="IPR009003">
    <property type="entry name" value="Peptidase_S1_PA"/>
</dbReference>
<evidence type="ECO:0000313" key="1">
    <source>
        <dbReference type="EMBL" id="MBB6439515.1"/>
    </source>
</evidence>
<dbReference type="InterPro" id="IPR011990">
    <property type="entry name" value="TPR-like_helical_dom_sf"/>
</dbReference>
<dbReference type="EMBL" id="JACHEM010000023">
    <property type="protein sequence ID" value="MBB6439515.1"/>
    <property type="molecule type" value="Genomic_DNA"/>
</dbReference>
<dbReference type="InterPro" id="IPR019734">
    <property type="entry name" value="TPR_rpt"/>
</dbReference>
<name>A0A7X0LSQ8_9ACTN</name>
<accession>A0A7X0LSQ8</accession>
<dbReference type="Gene3D" id="1.25.40.10">
    <property type="entry name" value="Tetratricopeptide repeat domain"/>
    <property type="match status" value="4"/>
</dbReference>
<gene>
    <name evidence="1" type="ORF">HNQ79_006027</name>
</gene>
<sequence>MEQQQVVQVRSETLGSPSEKTFGSGYLIAPRLVLTSAHLLPPDEPADITVSLPDDTGAFPARVRWRRHDEIVDAALLEIPRTARDWPTPTTLRGAPYRHPQRWGRCVTGGTEMRATATGFPRQERTTSRRNQTALVGRVRPHGGAKFEILDDIGLLQTDVSGLGAEKAASTTPWSGMSGAAVFLFGEKLLLGVVRADRLPRQGTRLSYTRSDDLLACADFRAVVRAATGVDPRLEAAEFVGLLEPAPPRRNVLSPIMLLRADAEVVSFHGRQDTLADLEEWCLTDPYGPLAVRVLTAPGGQGKTRLARQLMARMRDRGWVVGQVSHEPRDLHALRTVQYPLLLVVDYAETRPELVRKLREQTREARHPVRLLLLARSLGSWQTRATGALPETRLHALSPGATDQQEAFRTAVRDISRHLAAVVGGPDVDWPALADAVVAARPVAGPGVQTALMVQMEALAALLRHVRPTQRDGRTLEDELLDHERTYWQETADGWGMGPRGTKLLEPAVAAAVLCPAHDEHEARATIERLLPGEPPGHLTDITAWLRDLYPPPEGRHWGRLEPDRLAEYHASQQIVADRGLLRRLFGRAPDHQRVQTLTVLARSAVAHTNQGRAATAHTVMELLREALRSVPAYAPLTATVLRAHSDALPEQSHVLRDHALDVARELSRLCHATGDTPQARRDRAWALHNLAERHRAVGEWQGAREAAAAAAALREGLADGGSLTHRTEWADSLLVLSHACRMTGRLMEAYDAGDRALNLFRALAQEDGEEGEKRERGLVRALINQSQAVWQLDPGAMPFDQTARSDDHTEEAVRRARALVSRRRHPELDPLLLVRALTERGTNLWRLRRHPEALALGEEAVQASRRLAEENPDAYTADLARALMGLAVDYGTASRPRGEAMALEREAIGLLRPLAGELPAVHRSTLAQTLHNLALGLSQEGDDAAARECIQEAIEHRRTLARDPHGVAVPGLAHSVSVLATFHERTGDDAAAAEGFEEALEIYANAPLPLDASNLNAQSGTALDLARAYDALGRPTEAAAPLGQALAIRRRLSEYAPSLYAEGYATSLHDGSYLYWKHGRPIAERILLRQALPHHRRMSRGSEEGREWLAICLHDLGTSYARSSVTADRAVPALREAYELRVELAARDARYEAGLADTCAELTRALLRTSRFRDCVPVAEHAVRLRRELLVADPEGQEQPLCYDLLRLAEAQAMAGHTEAAWRTVCAAEKPCRELTDRPGRSPAQNAMLLHQLAHAVSLCGRHDWSRAVRAVEPARRAARIFRELADQDPHQAGAHAGLNSAVTLLARVLDRIGRHDEAFEAQVRRGA</sequence>
<dbReference type="InterPro" id="IPR043504">
    <property type="entry name" value="Peptidase_S1_PA_chymotrypsin"/>
</dbReference>
<comment type="caution">
    <text evidence="1">The sequence shown here is derived from an EMBL/GenBank/DDBJ whole genome shotgun (WGS) entry which is preliminary data.</text>
</comment>
<protein>
    <submittedName>
        <fullName evidence="1">Tetratricopeptide (TPR) repeat protein</fullName>
    </submittedName>
</protein>
<evidence type="ECO:0000313" key="2">
    <source>
        <dbReference type="Proteomes" id="UP000540423"/>
    </source>
</evidence>
<dbReference type="RefSeq" id="WP_185036062.1">
    <property type="nucleotide sequence ID" value="NZ_JACHEM010000023.1"/>
</dbReference>
<dbReference type="PANTHER" id="PTHR19959">
    <property type="entry name" value="KINESIN LIGHT CHAIN"/>
    <property type="match status" value="1"/>
</dbReference>
<dbReference type="SMART" id="SM00028">
    <property type="entry name" value="TPR"/>
    <property type="match status" value="7"/>
</dbReference>
<dbReference type="Proteomes" id="UP000540423">
    <property type="component" value="Unassembled WGS sequence"/>
</dbReference>
<reference evidence="1 2" key="1">
    <citation type="submission" date="2020-08" db="EMBL/GenBank/DDBJ databases">
        <title>Genomic Encyclopedia of Type Strains, Phase IV (KMG-IV): sequencing the most valuable type-strain genomes for metagenomic binning, comparative biology and taxonomic classification.</title>
        <authorList>
            <person name="Goeker M."/>
        </authorList>
    </citation>
    <scope>NUCLEOTIDE SEQUENCE [LARGE SCALE GENOMIC DNA]</scope>
    <source>
        <strain evidence="1 2">DSM 40141</strain>
    </source>
</reference>
<dbReference type="Pfam" id="PF13374">
    <property type="entry name" value="TPR_10"/>
    <property type="match status" value="1"/>
</dbReference>
<keyword evidence="2" id="KW-1185">Reference proteome</keyword>
<organism evidence="1 2">
    <name type="scientific">Streptomyces candidus</name>
    <dbReference type="NCBI Taxonomy" id="67283"/>
    <lineage>
        <taxon>Bacteria</taxon>
        <taxon>Bacillati</taxon>
        <taxon>Actinomycetota</taxon>
        <taxon>Actinomycetes</taxon>
        <taxon>Kitasatosporales</taxon>
        <taxon>Streptomycetaceae</taxon>
        <taxon>Streptomyces</taxon>
    </lineage>
</organism>
<dbReference type="Pfam" id="PF13365">
    <property type="entry name" value="Trypsin_2"/>
    <property type="match status" value="1"/>
</dbReference>